<dbReference type="SUPFAM" id="SSF55083">
    <property type="entry name" value="6-hydroxymethyl-7,8-dihydropterin pyrophosphokinase, HPPK"/>
    <property type="match status" value="1"/>
</dbReference>
<keyword evidence="6" id="KW-0547">Nucleotide-binding</keyword>
<dbReference type="PANTHER" id="PTHR43071:SF1">
    <property type="entry name" value="2-AMINO-4-HYDROXY-6-HYDROXYMETHYLDIHYDROPTERIDINE PYROPHOSPHOKINASE"/>
    <property type="match status" value="1"/>
</dbReference>
<dbReference type="EMBL" id="BAABDF010000003">
    <property type="protein sequence ID" value="GAA3860758.1"/>
    <property type="molecule type" value="Genomic_DNA"/>
</dbReference>
<dbReference type="PROSITE" id="PS00794">
    <property type="entry name" value="HPPK"/>
    <property type="match status" value="1"/>
</dbReference>
<name>A0ABP7JZZ7_9RHOB</name>
<keyword evidence="8" id="KW-0067">ATP-binding</keyword>
<evidence type="ECO:0000256" key="10">
    <source>
        <dbReference type="ARBA" id="ARBA00029409"/>
    </source>
</evidence>
<keyword evidence="5" id="KW-0808">Transferase</keyword>
<evidence type="ECO:0000256" key="9">
    <source>
        <dbReference type="ARBA" id="ARBA00022909"/>
    </source>
</evidence>
<evidence type="ECO:0000256" key="5">
    <source>
        <dbReference type="ARBA" id="ARBA00022679"/>
    </source>
</evidence>
<evidence type="ECO:0000256" key="6">
    <source>
        <dbReference type="ARBA" id="ARBA00022741"/>
    </source>
</evidence>
<organism evidence="14 15">
    <name type="scientific">Celeribacter arenosi</name>
    <dbReference type="NCBI Taxonomy" id="792649"/>
    <lineage>
        <taxon>Bacteria</taxon>
        <taxon>Pseudomonadati</taxon>
        <taxon>Pseudomonadota</taxon>
        <taxon>Alphaproteobacteria</taxon>
        <taxon>Rhodobacterales</taxon>
        <taxon>Roseobacteraceae</taxon>
        <taxon>Celeribacter</taxon>
    </lineage>
</organism>
<reference evidence="15" key="1">
    <citation type="journal article" date="2019" name="Int. J. Syst. Evol. Microbiol.">
        <title>The Global Catalogue of Microorganisms (GCM) 10K type strain sequencing project: providing services to taxonomists for standard genome sequencing and annotation.</title>
        <authorList>
            <consortium name="The Broad Institute Genomics Platform"/>
            <consortium name="The Broad Institute Genome Sequencing Center for Infectious Disease"/>
            <person name="Wu L."/>
            <person name="Ma J."/>
        </authorList>
    </citation>
    <scope>NUCLEOTIDE SEQUENCE [LARGE SCALE GENOMIC DNA]</scope>
    <source>
        <strain evidence="15">JCM 17190</strain>
    </source>
</reference>
<dbReference type="Gene3D" id="3.30.70.560">
    <property type="entry name" value="7,8-Dihydro-6-hydroxymethylpterin-pyrophosphokinase HPPK"/>
    <property type="match status" value="1"/>
</dbReference>
<dbReference type="InterPro" id="IPR035907">
    <property type="entry name" value="Hppk_sf"/>
</dbReference>
<comment type="pathway">
    <text evidence="1">Cofactor biosynthesis; tetrahydrofolate biosynthesis; 2-amino-4-hydroxy-6-hydroxymethyl-7,8-dihydropteridine diphosphate from 7,8-dihydroneopterin triphosphate: step 4/4.</text>
</comment>
<dbReference type="InterPro" id="IPR000550">
    <property type="entry name" value="Hppk"/>
</dbReference>
<comment type="caution">
    <text evidence="14">The sequence shown here is derived from an EMBL/GenBank/DDBJ whole genome shotgun (WGS) entry which is preliminary data.</text>
</comment>
<evidence type="ECO:0000256" key="7">
    <source>
        <dbReference type="ARBA" id="ARBA00022777"/>
    </source>
</evidence>
<evidence type="ECO:0000256" key="4">
    <source>
        <dbReference type="ARBA" id="ARBA00016218"/>
    </source>
</evidence>
<comment type="similarity">
    <text evidence="2">Belongs to the HPPK family.</text>
</comment>
<comment type="function">
    <text evidence="10">Catalyzes the transfer of pyrophosphate from adenosine triphosphate (ATP) to 6-hydroxymethyl-7,8-dihydropterin, an enzymatic step in folate biosynthesis pathway.</text>
</comment>
<evidence type="ECO:0000259" key="13">
    <source>
        <dbReference type="PROSITE" id="PS00794"/>
    </source>
</evidence>
<dbReference type="Proteomes" id="UP001399917">
    <property type="component" value="Unassembled WGS sequence"/>
</dbReference>
<evidence type="ECO:0000256" key="11">
    <source>
        <dbReference type="ARBA" id="ARBA00029766"/>
    </source>
</evidence>
<evidence type="ECO:0000256" key="1">
    <source>
        <dbReference type="ARBA" id="ARBA00005051"/>
    </source>
</evidence>
<evidence type="ECO:0000256" key="2">
    <source>
        <dbReference type="ARBA" id="ARBA00005810"/>
    </source>
</evidence>
<keyword evidence="9" id="KW-0289">Folate biosynthesis</keyword>
<evidence type="ECO:0000256" key="3">
    <source>
        <dbReference type="ARBA" id="ARBA00013253"/>
    </source>
</evidence>
<dbReference type="Pfam" id="PF01288">
    <property type="entry name" value="HPPK"/>
    <property type="match status" value="1"/>
</dbReference>
<gene>
    <name evidence="14" type="primary">folK</name>
    <name evidence="14" type="ORF">GCM10022404_09520</name>
</gene>
<evidence type="ECO:0000256" key="12">
    <source>
        <dbReference type="ARBA" id="ARBA00033413"/>
    </source>
</evidence>
<evidence type="ECO:0000313" key="15">
    <source>
        <dbReference type="Proteomes" id="UP001399917"/>
    </source>
</evidence>
<sequence length="187" mass="20678">MRAFVAFGANLPSRAGDPIATFHAVIAELEASGVRVLAKSRLFQTPAFPEGSGPDYINACIEIETDQSAQAVLDMLHDVEARFGRVRKTRWAERGVDLDLIAVGERVLPDEATLLRWIEMDIETQMRDAPLTLTLPHPRLQDRAFVLIPFADVAPDWRHPVLGLTVKEMCAVLPESEKSAIIAVNQP</sequence>
<protein>
    <recommendedName>
        <fullName evidence="4">2-amino-4-hydroxy-6-hydroxymethyldihydropteridine pyrophosphokinase</fullName>
        <ecNumber evidence="3">2.7.6.3</ecNumber>
    </recommendedName>
    <alternativeName>
        <fullName evidence="11">6-hydroxymethyl-7,8-dihydropterin pyrophosphokinase</fullName>
    </alternativeName>
    <alternativeName>
        <fullName evidence="12">7,8-dihydro-6-hydroxymethylpterin-pyrophosphokinase</fullName>
    </alternativeName>
</protein>
<keyword evidence="15" id="KW-1185">Reference proteome</keyword>
<evidence type="ECO:0000256" key="8">
    <source>
        <dbReference type="ARBA" id="ARBA00022840"/>
    </source>
</evidence>
<accession>A0ABP7JZZ7</accession>
<evidence type="ECO:0000313" key="14">
    <source>
        <dbReference type="EMBL" id="GAA3860758.1"/>
    </source>
</evidence>
<dbReference type="NCBIfam" id="TIGR01498">
    <property type="entry name" value="folK"/>
    <property type="match status" value="1"/>
</dbReference>
<dbReference type="PANTHER" id="PTHR43071">
    <property type="entry name" value="2-AMINO-4-HYDROXY-6-HYDROXYMETHYLDIHYDROPTERIDINE PYROPHOSPHOKINASE"/>
    <property type="match status" value="1"/>
</dbReference>
<proteinExistence type="inferred from homology"/>
<dbReference type="CDD" id="cd00483">
    <property type="entry name" value="HPPK"/>
    <property type="match status" value="1"/>
</dbReference>
<feature type="domain" description="7,8-dihydro-6-hydroxymethylpterin-pyrophosphokinase" evidence="13">
    <location>
        <begin position="90"/>
        <end position="101"/>
    </location>
</feature>
<keyword evidence="7" id="KW-0418">Kinase</keyword>
<dbReference type="RefSeq" id="WP_344844148.1">
    <property type="nucleotide sequence ID" value="NZ_BAABDF010000003.1"/>
</dbReference>
<dbReference type="EC" id="2.7.6.3" evidence="3"/>